<dbReference type="Proteomes" id="UP000053676">
    <property type="component" value="Unassembled WGS sequence"/>
</dbReference>
<evidence type="ECO:0000256" key="1">
    <source>
        <dbReference type="SAM" id="MobiDB-lite"/>
    </source>
</evidence>
<feature type="transmembrane region" description="Helical" evidence="2">
    <location>
        <begin position="160"/>
        <end position="178"/>
    </location>
</feature>
<dbReference type="AlphaFoldDB" id="W2T3B8"/>
<evidence type="ECO:0000313" key="4">
    <source>
        <dbReference type="Proteomes" id="UP000053676"/>
    </source>
</evidence>
<protein>
    <submittedName>
        <fullName evidence="3">Uncharacterized protein</fullName>
    </submittedName>
</protein>
<dbReference type="EMBL" id="KI660278">
    <property type="protein sequence ID" value="ETN75726.1"/>
    <property type="molecule type" value="Genomic_DNA"/>
</dbReference>
<keyword evidence="2" id="KW-0472">Membrane</keyword>
<keyword evidence="4" id="KW-1185">Reference proteome</keyword>
<keyword evidence="2" id="KW-1133">Transmembrane helix</keyword>
<proteinExistence type="predicted"/>
<reference evidence="4" key="1">
    <citation type="journal article" date="2014" name="Nat. Genet.">
        <title>Genome of the human hookworm Necator americanus.</title>
        <authorList>
            <person name="Tang Y.T."/>
            <person name="Gao X."/>
            <person name="Rosa B.A."/>
            <person name="Abubucker S."/>
            <person name="Hallsworth-Pepin K."/>
            <person name="Martin J."/>
            <person name="Tyagi R."/>
            <person name="Heizer E."/>
            <person name="Zhang X."/>
            <person name="Bhonagiri-Palsikar V."/>
            <person name="Minx P."/>
            <person name="Warren W.C."/>
            <person name="Wang Q."/>
            <person name="Zhan B."/>
            <person name="Hotez P.J."/>
            <person name="Sternberg P.W."/>
            <person name="Dougall A."/>
            <person name="Gaze S.T."/>
            <person name="Mulvenna J."/>
            <person name="Sotillo J."/>
            <person name="Ranganathan S."/>
            <person name="Rabelo E.M."/>
            <person name="Wilson R.K."/>
            <person name="Felgner P.L."/>
            <person name="Bethony J."/>
            <person name="Hawdon J.M."/>
            <person name="Gasser R.B."/>
            <person name="Loukas A."/>
            <person name="Mitreva M."/>
        </authorList>
    </citation>
    <scope>NUCLEOTIDE SEQUENCE [LARGE SCALE GENOMIC DNA]</scope>
</reference>
<accession>W2T3B8</accession>
<sequence>MDLHYGERAFCSARPSSPPDTSTTRIHTTLSRVDSQRSQENLLSSVVNSGGAPGRSSTTVATAAAAPGKTALRRGRTVTSSSSVSVGRAELLPSGQHVLRLPYTPGASKMDRKTRRPIIALPPAATRLPPRPVSGGTHMHPLAHHLRPDRVDLMNSLERLRNSVIIFFGACAFFGILVQ</sequence>
<evidence type="ECO:0000313" key="3">
    <source>
        <dbReference type="EMBL" id="ETN75726.1"/>
    </source>
</evidence>
<keyword evidence="2" id="KW-0812">Transmembrane</keyword>
<name>W2T3B8_NECAM</name>
<dbReference type="KEGG" id="nai:NECAME_03698"/>
<gene>
    <name evidence="3" type="ORF">NECAME_03698</name>
</gene>
<feature type="region of interest" description="Disordered" evidence="1">
    <location>
        <begin position="1"/>
        <end position="25"/>
    </location>
</feature>
<evidence type="ECO:0000256" key="2">
    <source>
        <dbReference type="SAM" id="Phobius"/>
    </source>
</evidence>
<organism evidence="3 4">
    <name type="scientific">Necator americanus</name>
    <name type="common">Human hookworm</name>
    <dbReference type="NCBI Taxonomy" id="51031"/>
    <lineage>
        <taxon>Eukaryota</taxon>
        <taxon>Metazoa</taxon>
        <taxon>Ecdysozoa</taxon>
        <taxon>Nematoda</taxon>
        <taxon>Chromadorea</taxon>
        <taxon>Rhabditida</taxon>
        <taxon>Rhabditina</taxon>
        <taxon>Rhabditomorpha</taxon>
        <taxon>Strongyloidea</taxon>
        <taxon>Ancylostomatidae</taxon>
        <taxon>Bunostominae</taxon>
        <taxon>Necator</taxon>
    </lineage>
</organism>